<evidence type="ECO:0000256" key="4">
    <source>
        <dbReference type="ARBA" id="ARBA00022827"/>
    </source>
</evidence>
<dbReference type="InterPro" id="IPR013786">
    <property type="entry name" value="AcylCoA_DH/ox_N"/>
</dbReference>
<dbReference type="PROSITE" id="PS00072">
    <property type="entry name" value="ACYL_COA_DH_1"/>
    <property type="match status" value="1"/>
</dbReference>
<keyword evidence="5 6" id="KW-0560">Oxidoreductase</keyword>
<dbReference type="PANTHER" id="PTHR43884">
    <property type="entry name" value="ACYL-COA DEHYDROGENASE"/>
    <property type="match status" value="1"/>
</dbReference>
<dbReference type="PIRSF" id="PIRSF016578">
    <property type="entry name" value="HsaA"/>
    <property type="match status" value="1"/>
</dbReference>
<dbReference type="Pfam" id="PF02771">
    <property type="entry name" value="Acyl-CoA_dh_N"/>
    <property type="match status" value="1"/>
</dbReference>
<evidence type="ECO:0000313" key="11">
    <source>
        <dbReference type="Proteomes" id="UP000184529"/>
    </source>
</evidence>
<dbReference type="GO" id="GO:0003995">
    <property type="term" value="F:acyl-CoA dehydrogenase activity"/>
    <property type="evidence" value="ECO:0007669"/>
    <property type="project" value="InterPro"/>
</dbReference>
<evidence type="ECO:0000256" key="2">
    <source>
        <dbReference type="ARBA" id="ARBA00009347"/>
    </source>
</evidence>
<dbReference type="PANTHER" id="PTHR43884:SF12">
    <property type="entry name" value="ISOVALERYL-COA DEHYDROGENASE, MITOCHONDRIAL-RELATED"/>
    <property type="match status" value="1"/>
</dbReference>
<dbReference type="InterPro" id="IPR037069">
    <property type="entry name" value="AcylCoA_DH/ox_N_sf"/>
</dbReference>
<dbReference type="OrthoDB" id="9802447at2"/>
<dbReference type="InterPro" id="IPR009075">
    <property type="entry name" value="AcylCo_DH/oxidase_C"/>
</dbReference>
<protein>
    <submittedName>
        <fullName evidence="10">Acyl-CoA dehydrogenase</fullName>
    </submittedName>
</protein>
<gene>
    <name evidence="10" type="ORF">SAMN02745219_01796</name>
</gene>
<evidence type="ECO:0000313" key="10">
    <source>
        <dbReference type="EMBL" id="SHJ12363.1"/>
    </source>
</evidence>
<comment type="similarity">
    <text evidence="2 6">Belongs to the acyl-CoA dehydrogenase family.</text>
</comment>
<evidence type="ECO:0000259" key="7">
    <source>
        <dbReference type="Pfam" id="PF00441"/>
    </source>
</evidence>
<sequence>MDFSFTQEQELLQKGVREFAEKVVAPRVQEMEETKNAPVDIYKAMGQNGFFAVDIPKKYGGLEMGALARVIILEEISRVSAAVGMATQVFYLGIAPFLEAASEEQKQKYLPSLAKGEKLATVAVTEASGGSDPTGIVTEAKKEGDNYILNGRKIFITNSHEADIITVVARTSQDPLQFSAFIVEKGMPGFKPGRKENKMGFHGCTTGELIFENCIVPVENLIGKEGDGLKIALKAISETGRCGMAGVALGILESCLEEAVKFANERILGGKPISVHQAIQARIADIRIALESSRLLTYRAAWLKEKGMRCDVEFAIAKYYSTEAAVQCAKKTVDIYGGYGVMMEFAAQRLYRDAQLLIPSAGTSDIQMIVIARDSLKKGKK</sequence>
<dbReference type="Gene3D" id="1.10.540.10">
    <property type="entry name" value="Acyl-CoA dehydrogenase/oxidase, N-terminal domain"/>
    <property type="match status" value="1"/>
</dbReference>
<dbReference type="Pfam" id="PF00441">
    <property type="entry name" value="Acyl-CoA_dh_1"/>
    <property type="match status" value="1"/>
</dbReference>
<dbReference type="Gene3D" id="2.40.110.10">
    <property type="entry name" value="Butyryl-CoA Dehydrogenase, subunit A, domain 2"/>
    <property type="match status" value="1"/>
</dbReference>
<dbReference type="STRING" id="1121432.SAMN02745219_01796"/>
<dbReference type="Proteomes" id="UP000184529">
    <property type="component" value="Unassembled WGS sequence"/>
</dbReference>
<dbReference type="InterPro" id="IPR006091">
    <property type="entry name" value="Acyl-CoA_Oxase/DH_mid-dom"/>
</dbReference>
<dbReference type="RefSeq" id="WP_072868993.1">
    <property type="nucleotide sequence ID" value="NZ_FQZM01000020.1"/>
</dbReference>
<dbReference type="GO" id="GO:0050660">
    <property type="term" value="F:flavin adenine dinucleotide binding"/>
    <property type="evidence" value="ECO:0007669"/>
    <property type="project" value="InterPro"/>
</dbReference>
<dbReference type="AlphaFoldDB" id="A0A1M6GR10"/>
<name>A0A1M6GR10_9FIRM</name>
<evidence type="ECO:0000256" key="3">
    <source>
        <dbReference type="ARBA" id="ARBA00022630"/>
    </source>
</evidence>
<dbReference type="FunFam" id="2.40.110.10:FF:000002">
    <property type="entry name" value="Acyl-CoA dehydrogenase fadE12"/>
    <property type="match status" value="1"/>
</dbReference>
<reference evidence="11" key="1">
    <citation type="submission" date="2016-11" db="EMBL/GenBank/DDBJ databases">
        <authorList>
            <person name="Varghese N."/>
            <person name="Submissions S."/>
        </authorList>
    </citation>
    <scope>NUCLEOTIDE SEQUENCE [LARGE SCALE GENOMIC DNA]</scope>
    <source>
        <strain evidence="11">DSM 16057</strain>
    </source>
</reference>
<dbReference type="Pfam" id="PF02770">
    <property type="entry name" value="Acyl-CoA_dh_M"/>
    <property type="match status" value="1"/>
</dbReference>
<keyword evidence="11" id="KW-1185">Reference proteome</keyword>
<proteinExistence type="inferred from homology"/>
<dbReference type="EMBL" id="FQZM01000020">
    <property type="protein sequence ID" value="SHJ12363.1"/>
    <property type="molecule type" value="Genomic_DNA"/>
</dbReference>
<organism evidence="10 11">
    <name type="scientific">Desulfofundulus thermosubterraneus DSM 16057</name>
    <dbReference type="NCBI Taxonomy" id="1121432"/>
    <lineage>
        <taxon>Bacteria</taxon>
        <taxon>Bacillati</taxon>
        <taxon>Bacillota</taxon>
        <taxon>Clostridia</taxon>
        <taxon>Eubacteriales</taxon>
        <taxon>Peptococcaceae</taxon>
        <taxon>Desulfofundulus</taxon>
    </lineage>
</organism>
<evidence type="ECO:0000259" key="9">
    <source>
        <dbReference type="Pfam" id="PF02771"/>
    </source>
</evidence>
<dbReference type="SUPFAM" id="SSF47203">
    <property type="entry name" value="Acyl-CoA dehydrogenase C-terminal domain-like"/>
    <property type="match status" value="1"/>
</dbReference>
<accession>A0A1M6GR10</accession>
<dbReference type="PROSITE" id="PS00073">
    <property type="entry name" value="ACYL_COA_DH_2"/>
    <property type="match status" value="1"/>
</dbReference>
<keyword evidence="4 6" id="KW-0274">FAD</keyword>
<dbReference type="Gene3D" id="1.20.140.10">
    <property type="entry name" value="Butyryl-CoA Dehydrogenase, subunit A, domain 3"/>
    <property type="match status" value="1"/>
</dbReference>
<keyword evidence="3 6" id="KW-0285">Flavoprotein</keyword>
<comment type="cofactor">
    <cofactor evidence="1 6">
        <name>FAD</name>
        <dbReference type="ChEBI" id="CHEBI:57692"/>
    </cofactor>
</comment>
<feature type="domain" description="Acyl-CoA oxidase/dehydrogenase middle" evidence="8">
    <location>
        <begin position="122"/>
        <end position="214"/>
    </location>
</feature>
<dbReference type="InterPro" id="IPR036250">
    <property type="entry name" value="AcylCo_DH-like_C"/>
</dbReference>
<evidence type="ECO:0000256" key="1">
    <source>
        <dbReference type="ARBA" id="ARBA00001974"/>
    </source>
</evidence>
<dbReference type="SUPFAM" id="SSF56645">
    <property type="entry name" value="Acyl-CoA dehydrogenase NM domain-like"/>
    <property type="match status" value="1"/>
</dbReference>
<dbReference type="InterPro" id="IPR009100">
    <property type="entry name" value="AcylCoA_DH/oxidase_NM_dom_sf"/>
</dbReference>
<feature type="domain" description="Acyl-CoA dehydrogenase/oxidase N-terminal" evidence="9">
    <location>
        <begin position="6"/>
        <end position="117"/>
    </location>
</feature>
<evidence type="ECO:0000256" key="6">
    <source>
        <dbReference type="RuleBase" id="RU362125"/>
    </source>
</evidence>
<evidence type="ECO:0000256" key="5">
    <source>
        <dbReference type="ARBA" id="ARBA00023002"/>
    </source>
</evidence>
<dbReference type="FunFam" id="1.10.540.10:FF:000002">
    <property type="entry name" value="Acyl-CoA dehydrogenase FadE19"/>
    <property type="match status" value="1"/>
</dbReference>
<dbReference type="FunFam" id="1.20.140.10:FF:000004">
    <property type="entry name" value="Acyl-CoA dehydrogenase FadE25"/>
    <property type="match status" value="1"/>
</dbReference>
<dbReference type="InterPro" id="IPR006089">
    <property type="entry name" value="Acyl-CoA_DH_CS"/>
</dbReference>
<evidence type="ECO:0000259" key="8">
    <source>
        <dbReference type="Pfam" id="PF02770"/>
    </source>
</evidence>
<dbReference type="InterPro" id="IPR046373">
    <property type="entry name" value="Acyl-CoA_Oxase/DH_mid-dom_sf"/>
</dbReference>
<feature type="domain" description="Acyl-CoA dehydrogenase/oxidase C-terminal" evidence="7">
    <location>
        <begin position="226"/>
        <end position="374"/>
    </location>
</feature>